<dbReference type="Pfam" id="PF02765">
    <property type="entry name" value="POT1"/>
    <property type="match status" value="1"/>
</dbReference>
<dbReference type="GO" id="GO:0000783">
    <property type="term" value="C:nuclear telomere cap complex"/>
    <property type="evidence" value="ECO:0007669"/>
    <property type="project" value="TreeGrafter"/>
</dbReference>
<dbReference type="Pfam" id="PF21375">
    <property type="entry name" value="POT1_C_insert"/>
    <property type="match status" value="1"/>
</dbReference>
<evidence type="ECO:0000256" key="2">
    <source>
        <dbReference type="ARBA" id="ARBA00004574"/>
    </source>
</evidence>
<reference evidence="10" key="1">
    <citation type="submission" date="2023-08" db="EMBL/GenBank/DDBJ databases">
        <authorList>
            <person name="Alioto T."/>
            <person name="Alioto T."/>
            <person name="Gomez Garrido J."/>
        </authorList>
    </citation>
    <scope>NUCLEOTIDE SEQUENCE</scope>
</reference>
<dbReference type="GO" id="GO:0016233">
    <property type="term" value="P:telomere capping"/>
    <property type="evidence" value="ECO:0007669"/>
    <property type="project" value="TreeGrafter"/>
</dbReference>
<accession>A0AAV1F4B0</accession>
<evidence type="ECO:0000256" key="3">
    <source>
        <dbReference type="ARBA" id="ARBA00008442"/>
    </source>
</evidence>
<organism evidence="10 11">
    <name type="scientific">Xyrichtys novacula</name>
    <name type="common">Pearly razorfish</name>
    <name type="synonym">Hemipteronotus novacula</name>
    <dbReference type="NCBI Taxonomy" id="13765"/>
    <lineage>
        <taxon>Eukaryota</taxon>
        <taxon>Metazoa</taxon>
        <taxon>Chordata</taxon>
        <taxon>Craniata</taxon>
        <taxon>Vertebrata</taxon>
        <taxon>Euteleostomi</taxon>
        <taxon>Actinopterygii</taxon>
        <taxon>Neopterygii</taxon>
        <taxon>Teleostei</taxon>
        <taxon>Neoteleostei</taxon>
        <taxon>Acanthomorphata</taxon>
        <taxon>Eupercaria</taxon>
        <taxon>Labriformes</taxon>
        <taxon>Labridae</taxon>
        <taxon>Xyrichtys</taxon>
    </lineage>
</organism>
<protein>
    <recommendedName>
        <fullName evidence="4">Protection of telomeres protein 1</fullName>
    </recommendedName>
</protein>
<dbReference type="SUPFAM" id="SSF50249">
    <property type="entry name" value="Nucleic acid-binding proteins"/>
    <property type="match status" value="2"/>
</dbReference>
<dbReference type="GO" id="GO:0010521">
    <property type="term" value="F:telomerase inhibitor activity"/>
    <property type="evidence" value="ECO:0007669"/>
    <property type="project" value="TreeGrafter"/>
</dbReference>
<dbReference type="SMART" id="SM00976">
    <property type="entry name" value="Telo_bind"/>
    <property type="match status" value="1"/>
</dbReference>
<dbReference type="AlphaFoldDB" id="A0AAV1F4B0"/>
<dbReference type="Proteomes" id="UP001178508">
    <property type="component" value="Chromosome 5"/>
</dbReference>
<evidence type="ECO:0000259" key="9">
    <source>
        <dbReference type="SMART" id="SM00976"/>
    </source>
</evidence>
<proteinExistence type="inferred from homology"/>
<feature type="domain" description="Telomeric single stranded DNA binding POT1/Cdc13" evidence="9">
    <location>
        <begin position="217"/>
        <end position="347"/>
    </location>
</feature>
<dbReference type="CDD" id="cd04497">
    <property type="entry name" value="hPOT1_OB1_like"/>
    <property type="match status" value="1"/>
</dbReference>
<comment type="subcellular location">
    <subcellularLocation>
        <location evidence="2">Chromosome</location>
        <location evidence="2">Telomere</location>
    </subcellularLocation>
    <subcellularLocation>
        <location evidence="1">Nucleus</location>
    </subcellularLocation>
</comment>
<keyword evidence="7" id="KW-0238">DNA-binding</keyword>
<evidence type="ECO:0000313" key="11">
    <source>
        <dbReference type="Proteomes" id="UP001178508"/>
    </source>
</evidence>
<name>A0AAV1F4B0_XYRNO</name>
<evidence type="ECO:0000256" key="8">
    <source>
        <dbReference type="ARBA" id="ARBA00023242"/>
    </source>
</evidence>
<evidence type="ECO:0000313" key="10">
    <source>
        <dbReference type="EMBL" id="CAJ1056052.1"/>
    </source>
</evidence>
<evidence type="ECO:0000256" key="7">
    <source>
        <dbReference type="ARBA" id="ARBA00023125"/>
    </source>
</evidence>
<dbReference type="GO" id="GO:0098505">
    <property type="term" value="F:G-rich strand telomeric DNA binding"/>
    <property type="evidence" value="ECO:0007669"/>
    <property type="project" value="TreeGrafter"/>
</dbReference>
<dbReference type="PANTHER" id="PTHR14513">
    <property type="entry name" value="PROTECTION OF TELOMERES 1"/>
    <property type="match status" value="1"/>
</dbReference>
<keyword evidence="5" id="KW-0158">Chromosome</keyword>
<dbReference type="InterPro" id="IPR028389">
    <property type="entry name" value="POT1"/>
</dbReference>
<evidence type="ECO:0000256" key="6">
    <source>
        <dbReference type="ARBA" id="ARBA00022895"/>
    </source>
</evidence>
<dbReference type="FunFam" id="2.40.50.140:FF:000119">
    <property type="entry name" value="Protection of telomeres 1 homolog"/>
    <property type="match status" value="1"/>
</dbReference>
<evidence type="ECO:0000256" key="1">
    <source>
        <dbReference type="ARBA" id="ARBA00004123"/>
    </source>
</evidence>
<dbReference type="InterPro" id="IPR032042">
    <property type="entry name" value="POT1PC"/>
</dbReference>
<dbReference type="InterPro" id="IPR011564">
    <property type="entry name" value="Telomer_end-bd_POT1/Cdc13"/>
</dbReference>
<comment type="similarity">
    <text evidence="3">Belongs to the telombin family.</text>
</comment>
<evidence type="ECO:0000256" key="5">
    <source>
        <dbReference type="ARBA" id="ARBA00022454"/>
    </source>
</evidence>
<dbReference type="Pfam" id="PF16686">
    <property type="entry name" value="POT1PC"/>
    <property type="match status" value="1"/>
</dbReference>
<sequence>MKSTGFISGEQVHESVDTDLSIRIIAVRVTSAREKQTSSTSSGQLDNMPVHVLSEGAGPGTQVPNDLTRIPTSDINPIINPSNKAVQGKVVRKGPLVLAADNFILKAVIQEEESQTDTSAQSASINVVLMGTLAKEFNLSVKQGDVLMVSGFTVGKSPTANKDKLHPWNLQLSGDKACVYVFSQPTPPDPRSQPAVKRNAALSSQVSRATKSPKYTYVRLDDLKAESVVNVYGVVTFFKQPYKSRGTDFCSVLKITDQSNEEILCKIFCKKLEDHPKVLQVGDIVRLHGVKFHYFRDSKELLKTFGFSALTFDGVVGNPVEPRTSSQSVHFDEEDRRRVEELRSWYSAKSVLPAVSTTPLSAVTPKVYFDLTCQLLAKTFIDNTRTLLSVWDGTRCSYPLAKVKLDPDVTEGPSSFCEEKESLIANILVYDNHSVFARQLKPGNFLRIYNLHAVPGSITGPGIISDHREKEEHLVLYLHGGATYGRGMQILPEDSSDVRELKRNIAAFQMDTSMSDSEMIDVWCTPPESTVSSERRCDHDVQPKTLFQLKQSKPSGVHHVRVQLRSYEPFRLYQALKLYCSKCKTIREIPDEETIADVFSKAARSTQPHSPLPFLVSERRSFWKCLSEYFFEAHILTYFVPQRLRELIFLRGLTLEEMCSMASCYHNVIPVRSSRGDMALLDLFVPFLFRGRRRYYGCDKCSEVRVTDPCLEDIEPIDEKIIAKGLGVQLMQFVLLMKFELQDATDSLDVFLWRDAELFFGVSAEFAAVGQEAQDRIGQIMDFLCPPESNPGERPWLDLCLRAYQSESNGGRSQTCFEICQTTFTGRPSTD</sequence>
<evidence type="ECO:0000256" key="4">
    <source>
        <dbReference type="ARBA" id="ARBA00015253"/>
    </source>
</evidence>
<dbReference type="Gene3D" id="2.40.50.140">
    <property type="entry name" value="Nucleic acid-binding proteins"/>
    <property type="match status" value="2"/>
</dbReference>
<dbReference type="EMBL" id="OY660868">
    <property type="protein sequence ID" value="CAJ1056052.1"/>
    <property type="molecule type" value="Genomic_DNA"/>
</dbReference>
<keyword evidence="11" id="KW-1185">Reference proteome</keyword>
<keyword evidence="6" id="KW-0779">Telomere</keyword>
<dbReference type="InterPro" id="IPR012340">
    <property type="entry name" value="NA-bd_OB-fold"/>
</dbReference>
<keyword evidence="8" id="KW-0539">Nucleus</keyword>
<dbReference type="PANTHER" id="PTHR14513:SF0">
    <property type="entry name" value="PROTECTION OF TELOMERES PROTEIN 1"/>
    <property type="match status" value="1"/>
</dbReference>
<dbReference type="GO" id="GO:0032210">
    <property type="term" value="P:regulation of telomere maintenance via telomerase"/>
    <property type="evidence" value="ECO:0007669"/>
    <property type="project" value="TreeGrafter"/>
</dbReference>
<gene>
    <name evidence="10" type="ORF">XNOV1_A020073</name>
</gene>
<dbReference type="InterPro" id="IPR048953">
    <property type="entry name" value="POT1_C_insert"/>
</dbReference>